<dbReference type="Proteomes" id="UP001055072">
    <property type="component" value="Unassembled WGS sequence"/>
</dbReference>
<sequence>MHTGPSPGSPTSRPQRRGTSRVAPDNNKGQDINGRSSSATFTTCLDIKVDGAIPIDKLESTSSVTNHKETAKTSTPAEPKRAPRKSKTDAIAALNASVAQEAANDSLNEDIGVRVVLRDGPPIPVSPAFHISTVKTPSPRASPSKPKERPFGLTDCPTFRPTPEQFKDPMAYIKSISENAKSYGMCKIVPPLGWAMPFVTDTETFRFKTRLQRLNSIEASSRAKVAFLESLYRFHKQEGNPRVSVPTVNHKPLDLWLLRKEVQKLGGYDSVTKNKKWADLGRLLGYGGIPGLATQLKNSYSRVILPWENRYEQHVKNPISPQKRTASNSEPASKGGASDDSPPSSPLTATSSPLSEPPDESENRPRRSTRQSSNDPTPSARRASAAGDQASSNGHGTRGKHSNVEPHCEMCHKKDRGEEMLLCDGCDCGFHTFCLTPPLASIPKGQWFCHTCLFGSGSDFGFDEGEEHCLSSFQARDLEFRKLWFTSHPPTDADGDRERIYDSDHTRHSIDTAVNRFGDFEISETDVEREFWRLVQSSNETVEVEYGADVHSTTHGSGMPTMETHPLNPYSKDPWNLNNIPILPDSLLRFIKSDISGMTVPWTYVGMVFSTFCWHNEDHYTYSINYMHWGETKTWYSIPGEDAGKFEAAIRREAPELFEAQPDLLFQLVTLMNPGRLKDAGVEVYACNQRAGEFVVTFPKAYHAGFNHGLNFNEAVNFALPDWLPLGLDCVRRYQEHKKLPVFSHDELIITITQQSQSIKTAIWLNDSLQEMVDRELGARTRARAMEMNEIVEGQDRTEEQYQCSICKVFCYLSQITCGSCPNKVVCIDHVDQICKCPKTSLVLRKRFNDMDLQDTQMKVAERAAIPLNWRDKLTKALSENAKPQLRSLRALLSEGDRISYPLPELHSLRKCVTRANEWVDAANSYLIRKPTRKRPRRAHRGRLTMNDVLDDVDKPDRTLDDLYALLREVDDLGFECQEITMLNQLARDAEDTKAKAKQLLETSSHPRDRDAYIQECERLMTHGSTLNVHVQDLMEIEKLVLREQLLKELEQETNYDQLSLEDVRMLVSRAQSCGLSSDNKYMKLLEARLRAGTAWEERAKAVLEKPRRTLEELEEVTKLHNGVPIDQSLLESLLSARTRGKEIERQITAWLTFENTLPHQKPRVQDVVKLVSRGEKEFSIPVVADMRRTVDFAVDLEARCDSVLKNRYTHQDDSDIFQMMYSWKAYAKEHMTIFSLPNFERLEKQLTLHFRWVEGLPWYCRSHQAAHGKPVLDDVVESTRPEDDLPPTDEYFTCICTQPVRPPAPGTVSDAVQCDHCYARFHGVCAANGGSCPFCDHQHWNGTIHKERSWHFCYMPSMLLSAPELTKNYSEDWKQLEIIVHRVDRLCSVIGQFLAFASQPTNQRAEYIPQVRHYMRKLYKIQFAVSPNPELSFGLELAGLHRVLAGQPTNVRMKKRRRPKFTFGQDVDKDWADGTRCICRGRTAYLLNYPTVECEVCGKTYHGGCVFFPIDSSPGGNNRFMCPLCCLRKNRTYPYSEVRVKHIENQDPDAYVDTKEMLDTFSKDVIYMKMPPPYTQTLFVELIRFTPGQPDNMNSGAGIGSSSRHSMINSLNSSLPVHRLPQSQQFYHGHGQPIAPRPPSPVIPYEQNRPASTNGQPHVPPPPPWSSRAPGGSRWSSAAATAPPPTARSHGHEGLSPTNSPTSRKRKYPDDSVPGPSHELLNGPVSPTSQPSPKRRSTLPTPPMHPPTMPTPPMHPPAMHMTMHPSVLHPSMHPHGIPPPTVMHPAHMQPPPHIPIIQHMAHPGPPPPMPMPPPVNGQPVPLPPMQSGVHTSPIQPLRTPPMQPMQAANARTSQGLSPSLAMMLSPNPADVAVSPRQAGLQYPAPRANLPPQPASGSSRPTAEQVHIPPVGLPYERLPTAQLQSPTQPKP</sequence>
<reference evidence="1" key="1">
    <citation type="journal article" date="2021" name="Environ. Microbiol.">
        <title>Gene family expansions and transcriptome signatures uncover fungal adaptations to wood decay.</title>
        <authorList>
            <person name="Hage H."/>
            <person name="Miyauchi S."/>
            <person name="Viragh M."/>
            <person name="Drula E."/>
            <person name="Min B."/>
            <person name="Chaduli D."/>
            <person name="Navarro D."/>
            <person name="Favel A."/>
            <person name="Norest M."/>
            <person name="Lesage-Meessen L."/>
            <person name="Balint B."/>
            <person name="Merenyi Z."/>
            <person name="de Eugenio L."/>
            <person name="Morin E."/>
            <person name="Martinez A.T."/>
            <person name="Baldrian P."/>
            <person name="Stursova M."/>
            <person name="Martinez M.J."/>
            <person name="Novotny C."/>
            <person name="Magnuson J.K."/>
            <person name="Spatafora J.W."/>
            <person name="Maurice S."/>
            <person name="Pangilinan J."/>
            <person name="Andreopoulos W."/>
            <person name="LaButti K."/>
            <person name="Hundley H."/>
            <person name="Na H."/>
            <person name="Kuo A."/>
            <person name="Barry K."/>
            <person name="Lipzen A."/>
            <person name="Henrissat B."/>
            <person name="Riley R."/>
            <person name="Ahrendt S."/>
            <person name="Nagy L.G."/>
            <person name="Grigoriev I.V."/>
            <person name="Martin F."/>
            <person name="Rosso M.N."/>
        </authorList>
    </citation>
    <scope>NUCLEOTIDE SEQUENCE</scope>
    <source>
        <strain evidence="1">CBS 384.51</strain>
    </source>
</reference>
<comment type="caution">
    <text evidence="1">The sequence shown here is derived from an EMBL/GenBank/DDBJ whole genome shotgun (WGS) entry which is preliminary data.</text>
</comment>
<organism evidence="1 2">
    <name type="scientific">Irpex rosettiformis</name>
    <dbReference type="NCBI Taxonomy" id="378272"/>
    <lineage>
        <taxon>Eukaryota</taxon>
        <taxon>Fungi</taxon>
        <taxon>Dikarya</taxon>
        <taxon>Basidiomycota</taxon>
        <taxon>Agaricomycotina</taxon>
        <taxon>Agaricomycetes</taxon>
        <taxon>Polyporales</taxon>
        <taxon>Irpicaceae</taxon>
        <taxon>Irpex</taxon>
    </lineage>
</organism>
<evidence type="ECO:0000313" key="1">
    <source>
        <dbReference type="EMBL" id="KAI0089187.1"/>
    </source>
</evidence>
<dbReference type="EMBL" id="MU274911">
    <property type="protein sequence ID" value="KAI0089187.1"/>
    <property type="molecule type" value="Genomic_DNA"/>
</dbReference>
<accession>A0ACB8U4C8</accession>
<protein>
    <submittedName>
        <fullName evidence="1">PLU-1-like protein-domain-containing protein</fullName>
    </submittedName>
</protein>
<name>A0ACB8U4C8_9APHY</name>
<gene>
    <name evidence="1" type="ORF">BDY19DRAFT_993406</name>
</gene>
<proteinExistence type="predicted"/>
<keyword evidence="2" id="KW-1185">Reference proteome</keyword>
<evidence type="ECO:0000313" key="2">
    <source>
        <dbReference type="Proteomes" id="UP001055072"/>
    </source>
</evidence>